<dbReference type="RefSeq" id="WP_129624228.1">
    <property type="nucleotide sequence ID" value="NZ_BAABCI010000015.1"/>
</dbReference>
<protein>
    <submittedName>
        <fullName evidence="1">Uncharacterized protein DUF5063</fullName>
    </submittedName>
</protein>
<evidence type="ECO:0000313" key="1">
    <source>
        <dbReference type="EMBL" id="TQJ13302.1"/>
    </source>
</evidence>
<comment type="caution">
    <text evidence="1">The sequence shown here is derived from an EMBL/GenBank/DDBJ whole genome shotgun (WGS) entry which is preliminary data.</text>
</comment>
<dbReference type="Proteomes" id="UP000320806">
    <property type="component" value="Unassembled WGS sequence"/>
</dbReference>
<dbReference type="Pfam" id="PF16702">
    <property type="entry name" value="DUF5063"/>
    <property type="match status" value="1"/>
</dbReference>
<dbReference type="AlphaFoldDB" id="A0A542ED94"/>
<sequence>MSEISDLGGLAAETARDAETFTTAVREIAAGGAPETAIPLLLLLLSQLQMSGARLGAVQDVVPAERFESDPGAEADLDPLRQNLANLFEGIDDYTDLVDPVTSVEPARGAVSDDLTDIVQALEHGLVHYRAGRTVEALWWWQFSYLSEWGVRAASCLRVLLTILRHLRLDVDDDAAAEAEFDALHP</sequence>
<dbReference type="InterPro" id="IPR032025">
    <property type="entry name" value="DUF5063"/>
</dbReference>
<dbReference type="OrthoDB" id="3524665at2"/>
<evidence type="ECO:0000313" key="2">
    <source>
        <dbReference type="Proteomes" id="UP000320806"/>
    </source>
</evidence>
<gene>
    <name evidence="1" type="ORF">FB459_0713</name>
</gene>
<dbReference type="Gene3D" id="1.20.120.1550">
    <property type="entry name" value="Protein of unknown function DUF5063"/>
    <property type="match status" value="1"/>
</dbReference>
<organism evidence="1 2">
    <name type="scientific">Yimella lutea</name>
    <dbReference type="NCBI Taxonomy" id="587872"/>
    <lineage>
        <taxon>Bacteria</taxon>
        <taxon>Bacillati</taxon>
        <taxon>Actinomycetota</taxon>
        <taxon>Actinomycetes</taxon>
        <taxon>Micrococcales</taxon>
        <taxon>Dermacoccaceae</taxon>
        <taxon>Yimella</taxon>
    </lineage>
</organism>
<proteinExistence type="predicted"/>
<accession>A0A542ED94</accession>
<dbReference type="InterPro" id="IPR038312">
    <property type="entry name" value="DUF5063_sf"/>
</dbReference>
<reference evidence="1 2" key="1">
    <citation type="submission" date="2019-06" db="EMBL/GenBank/DDBJ databases">
        <title>Sequencing the genomes of 1000 actinobacteria strains.</title>
        <authorList>
            <person name="Klenk H.-P."/>
        </authorList>
    </citation>
    <scope>NUCLEOTIDE SEQUENCE [LARGE SCALE GENOMIC DNA]</scope>
    <source>
        <strain evidence="1 2">DSM 19828</strain>
    </source>
</reference>
<name>A0A542ED94_9MICO</name>
<dbReference type="EMBL" id="VFMO01000001">
    <property type="protein sequence ID" value="TQJ13302.1"/>
    <property type="molecule type" value="Genomic_DNA"/>
</dbReference>
<keyword evidence="2" id="KW-1185">Reference proteome</keyword>